<reference evidence="2" key="1">
    <citation type="journal article" date="2019" name="Int. J. Syst. Evol. Microbiol.">
        <title>The Global Catalogue of Microorganisms (GCM) 10K type strain sequencing project: providing services to taxonomists for standard genome sequencing and annotation.</title>
        <authorList>
            <consortium name="The Broad Institute Genomics Platform"/>
            <consortium name="The Broad Institute Genome Sequencing Center for Infectious Disease"/>
            <person name="Wu L."/>
            <person name="Ma J."/>
        </authorList>
    </citation>
    <scope>NUCLEOTIDE SEQUENCE [LARGE SCALE GENOMIC DNA]</scope>
    <source>
        <strain evidence="2">KCTC 52274</strain>
    </source>
</reference>
<dbReference type="RefSeq" id="WP_378291296.1">
    <property type="nucleotide sequence ID" value="NZ_JBHULE010000008.1"/>
</dbReference>
<evidence type="ECO:0000313" key="2">
    <source>
        <dbReference type="Proteomes" id="UP001597319"/>
    </source>
</evidence>
<comment type="caution">
    <text evidence="1">The sequence shown here is derived from an EMBL/GenBank/DDBJ whole genome shotgun (WGS) entry which is preliminary data.</text>
</comment>
<dbReference type="Proteomes" id="UP001597319">
    <property type="component" value="Unassembled WGS sequence"/>
</dbReference>
<protein>
    <recommendedName>
        <fullName evidence="3">Lipoprotein</fullName>
    </recommendedName>
</protein>
<keyword evidence="2" id="KW-1185">Reference proteome</keyword>
<name>A0ABW5LFI9_9FLAO</name>
<evidence type="ECO:0000313" key="1">
    <source>
        <dbReference type="EMBL" id="MFD2562581.1"/>
    </source>
</evidence>
<accession>A0ABW5LFI9</accession>
<sequence>MKTLRNVVTLLFFFCTILGYSQSEEKKDEKEKVEETKAKENTSEEVVTKIIRIKGANGEEKVIKQQQVITKKSEVKLSPDEEDGETNRTAVYTPEKVSIKNSGTTSNEKIYSSIPDGNGYVLTLIDEKGEKTSKAKPLSNGYYLINNGANDNCLGRFDESKNLIIETYDAATDAVITLTYKLK</sequence>
<dbReference type="EMBL" id="JBHULE010000008">
    <property type="protein sequence ID" value="MFD2562581.1"/>
    <property type="molecule type" value="Genomic_DNA"/>
</dbReference>
<gene>
    <name evidence="1" type="ORF">ACFSR1_07830</name>
</gene>
<organism evidence="1 2">
    <name type="scientific">Aquimarina rubra</name>
    <dbReference type="NCBI Taxonomy" id="1920033"/>
    <lineage>
        <taxon>Bacteria</taxon>
        <taxon>Pseudomonadati</taxon>
        <taxon>Bacteroidota</taxon>
        <taxon>Flavobacteriia</taxon>
        <taxon>Flavobacteriales</taxon>
        <taxon>Flavobacteriaceae</taxon>
        <taxon>Aquimarina</taxon>
    </lineage>
</organism>
<evidence type="ECO:0008006" key="3">
    <source>
        <dbReference type="Google" id="ProtNLM"/>
    </source>
</evidence>
<proteinExistence type="predicted"/>